<name>A0ABR2ZK85_9AGAR</name>
<proteinExistence type="predicted"/>
<evidence type="ECO:0000256" key="1">
    <source>
        <dbReference type="SAM" id="MobiDB-lite"/>
    </source>
</evidence>
<dbReference type="EMBL" id="JBBXMP010000118">
    <property type="protein sequence ID" value="KAL0061976.1"/>
    <property type="molecule type" value="Genomic_DNA"/>
</dbReference>
<dbReference type="Proteomes" id="UP001437256">
    <property type="component" value="Unassembled WGS sequence"/>
</dbReference>
<evidence type="ECO:0008006" key="4">
    <source>
        <dbReference type="Google" id="ProtNLM"/>
    </source>
</evidence>
<sequence>MVKAVQRYEDDQALQEYYLEGKSNEPGPKPQPARSESRPKTPLSGEKARIVNGAQYKVVKKSHSTQQSNGKFVPKYQYTSTKATFGSRAPPQNSTKPDDYSIGNLANIQHSFTTLQRTLATQQSLIDQLIVQVTSINSQPAAPPPPPPTQLSSTKPTFKEPTGFKGKPEHVDPFWDLVKDAIDLQASALPTPRHRSIYAAGYFGDAGRIWYRGVKRSNSSLLDDFDGFKQAFRDHFGDKNLAYNLKLKIRALH</sequence>
<feature type="region of interest" description="Disordered" evidence="1">
    <location>
        <begin position="17"/>
        <end position="52"/>
    </location>
</feature>
<evidence type="ECO:0000313" key="3">
    <source>
        <dbReference type="Proteomes" id="UP001437256"/>
    </source>
</evidence>
<evidence type="ECO:0000313" key="2">
    <source>
        <dbReference type="EMBL" id="KAL0061976.1"/>
    </source>
</evidence>
<gene>
    <name evidence="2" type="ORF">AAF712_011186</name>
</gene>
<keyword evidence="3" id="KW-1185">Reference proteome</keyword>
<feature type="region of interest" description="Disordered" evidence="1">
    <location>
        <begin position="137"/>
        <end position="167"/>
    </location>
</feature>
<reference evidence="2 3" key="1">
    <citation type="submission" date="2024-05" db="EMBL/GenBank/DDBJ databases">
        <title>A draft genome resource for the thread blight pathogen Marasmius tenuissimus strain MS-2.</title>
        <authorList>
            <person name="Yulfo-Soto G.E."/>
            <person name="Baruah I.K."/>
            <person name="Amoako-Attah I."/>
            <person name="Bukari Y."/>
            <person name="Meinhardt L.W."/>
            <person name="Bailey B.A."/>
            <person name="Cohen S.P."/>
        </authorList>
    </citation>
    <scope>NUCLEOTIDE SEQUENCE [LARGE SCALE GENOMIC DNA]</scope>
    <source>
        <strain evidence="2 3">MS-2</strain>
    </source>
</reference>
<accession>A0ABR2ZK85</accession>
<organism evidence="2 3">
    <name type="scientific">Marasmius tenuissimus</name>
    <dbReference type="NCBI Taxonomy" id="585030"/>
    <lineage>
        <taxon>Eukaryota</taxon>
        <taxon>Fungi</taxon>
        <taxon>Dikarya</taxon>
        <taxon>Basidiomycota</taxon>
        <taxon>Agaricomycotina</taxon>
        <taxon>Agaricomycetes</taxon>
        <taxon>Agaricomycetidae</taxon>
        <taxon>Agaricales</taxon>
        <taxon>Marasmiineae</taxon>
        <taxon>Marasmiaceae</taxon>
        <taxon>Marasmius</taxon>
    </lineage>
</organism>
<comment type="caution">
    <text evidence="2">The sequence shown here is derived from an EMBL/GenBank/DDBJ whole genome shotgun (WGS) entry which is preliminary data.</text>
</comment>
<protein>
    <recommendedName>
        <fullName evidence="4">Retrotransposon gag domain-containing protein</fullName>
    </recommendedName>
</protein>